<dbReference type="RefSeq" id="WP_022613834.1">
    <property type="nucleotide sequence ID" value="NZ_LK391965.1"/>
</dbReference>
<dbReference type="AlphaFoldDB" id="A0AAV2VZ04"/>
<dbReference type="SMART" id="SM00245">
    <property type="entry name" value="TSPc"/>
    <property type="match status" value="1"/>
</dbReference>
<dbReference type="InterPro" id="IPR005151">
    <property type="entry name" value="Tail-specific_protease"/>
</dbReference>
<dbReference type="GO" id="GO:0006508">
    <property type="term" value="P:proteolysis"/>
    <property type="evidence" value="ECO:0007669"/>
    <property type="project" value="InterPro"/>
</dbReference>
<keyword evidence="3" id="KW-0378">Hydrolase</keyword>
<feature type="chain" id="PRO_5043830945" evidence="1">
    <location>
        <begin position="21"/>
        <end position="355"/>
    </location>
</feature>
<gene>
    <name evidence="3" type="ORF">VIBNISOn1_900036</name>
</gene>
<dbReference type="GO" id="GO:0004252">
    <property type="term" value="F:serine-type endopeptidase activity"/>
    <property type="evidence" value="ECO:0007669"/>
    <property type="project" value="UniProtKB-EC"/>
</dbReference>
<proteinExistence type="predicted"/>
<feature type="signal peptide" evidence="1">
    <location>
        <begin position="1"/>
        <end position="20"/>
    </location>
</feature>
<accession>A0AAV2VZ04</accession>
<dbReference type="EC" id="3.4.21.102" evidence="3"/>
<dbReference type="PANTHER" id="PTHR11261">
    <property type="entry name" value="INTERPHOTORECEPTOR RETINOID-BINDING PROTEIN"/>
    <property type="match status" value="1"/>
</dbReference>
<feature type="domain" description="Tail specific protease" evidence="2">
    <location>
        <begin position="93"/>
        <end position="333"/>
    </location>
</feature>
<dbReference type="PANTHER" id="PTHR11261:SF3">
    <property type="entry name" value="RETINOL-BINDING PROTEIN 3"/>
    <property type="match status" value="1"/>
</dbReference>
<protein>
    <submittedName>
        <fullName evidence="3">C-terminal processing peptidase</fullName>
        <ecNumber evidence="3">3.4.21.102</ecNumber>
    </submittedName>
</protein>
<keyword evidence="1" id="KW-0732">Signal</keyword>
<evidence type="ECO:0000259" key="2">
    <source>
        <dbReference type="SMART" id="SM00245"/>
    </source>
</evidence>
<name>A0AAV2VZ04_9VIBR</name>
<evidence type="ECO:0000313" key="4">
    <source>
        <dbReference type="Proteomes" id="UP000018211"/>
    </source>
</evidence>
<sequence>MIRFLLTFGAILALPSVSSANPVQKEMCHIYQKYYGLTERKHVDWEKDCFNKKGDLMKDVFGPLMTETLKDGHSSISYRDKTVSYEPDIHPYLEQMLQRVTPRYINYTVDIEDDAYLAYGELKSDSSIGYINTFNFEPETDLEDDYDYFAELVDNTLDSLKTKRAIIIDARLNQGGQVPMAFYLAGRFHQGEAIQVARYRIRTPDGNLSHWLDGEVIGYQDHRADGGYVSGVFAEDGYLRKSGEYQYQKPVILLTSKLTASAAEFFTIAMKNQKHVTVIGTSTFGIFSGSDILTLSSDANYSTRLSTQDIEVYIDGQFTSLEGIGIKPDISDEISGSRVEKGFDSQLEKAISSLQ</sequence>
<evidence type="ECO:0000313" key="3">
    <source>
        <dbReference type="EMBL" id="CCO49812.1"/>
    </source>
</evidence>
<dbReference type="EMBL" id="CAOF01000187">
    <property type="protein sequence ID" value="CCO49812.1"/>
    <property type="molecule type" value="Genomic_DNA"/>
</dbReference>
<comment type="caution">
    <text evidence="3">The sequence shown here is derived from an EMBL/GenBank/DDBJ whole genome shotgun (WGS) entry which is preliminary data.</text>
</comment>
<dbReference type="Gene3D" id="3.90.226.10">
    <property type="entry name" value="2-enoyl-CoA Hydratase, Chain A, domain 1"/>
    <property type="match status" value="1"/>
</dbReference>
<dbReference type="Proteomes" id="UP000018211">
    <property type="component" value="Unassembled WGS sequence"/>
</dbReference>
<evidence type="ECO:0000256" key="1">
    <source>
        <dbReference type="SAM" id="SignalP"/>
    </source>
</evidence>
<dbReference type="Pfam" id="PF03572">
    <property type="entry name" value="Peptidase_S41"/>
    <property type="match status" value="1"/>
</dbReference>
<organism evidence="3 4">
    <name type="scientific">Vibrio nigripulchritudo SOn1</name>
    <dbReference type="NCBI Taxonomy" id="1238450"/>
    <lineage>
        <taxon>Bacteria</taxon>
        <taxon>Pseudomonadati</taxon>
        <taxon>Pseudomonadota</taxon>
        <taxon>Gammaproteobacteria</taxon>
        <taxon>Vibrionales</taxon>
        <taxon>Vibrionaceae</taxon>
        <taxon>Vibrio</taxon>
    </lineage>
</organism>
<reference evidence="3 4" key="1">
    <citation type="journal article" date="2013" name="ISME J.">
        <title>Comparative genomics of pathogenic lineages of Vibrio nigripulchritudo identifies virulence-associated traits.</title>
        <authorList>
            <person name="Goudenege D."/>
            <person name="Labreuche Y."/>
            <person name="Krin E."/>
            <person name="Ansquer D."/>
            <person name="Mangenot S."/>
            <person name="Calteau A."/>
            <person name="Medigue C."/>
            <person name="Mazel D."/>
            <person name="Polz M.F."/>
            <person name="Le Roux F."/>
        </authorList>
    </citation>
    <scope>NUCLEOTIDE SEQUENCE [LARGE SCALE GENOMIC DNA]</scope>
    <source>
        <strain evidence="3 4">SOn1</strain>
    </source>
</reference>
<dbReference type="SUPFAM" id="SSF52096">
    <property type="entry name" value="ClpP/crotonase"/>
    <property type="match status" value="1"/>
</dbReference>
<dbReference type="InterPro" id="IPR029045">
    <property type="entry name" value="ClpP/crotonase-like_dom_sf"/>
</dbReference>